<evidence type="ECO:0000313" key="2">
    <source>
        <dbReference type="Proteomes" id="UP000216113"/>
    </source>
</evidence>
<dbReference type="RefSeq" id="WP_095030925.1">
    <property type="nucleotide sequence ID" value="NZ_NQKL01000024.1"/>
</dbReference>
<evidence type="ECO:0000313" key="1">
    <source>
        <dbReference type="EMBL" id="OZY39692.1"/>
    </source>
</evidence>
<reference evidence="1 2" key="1">
    <citation type="submission" date="2017-08" db="EMBL/GenBank/DDBJ databases">
        <title>Genomic and metabolic characterisation of spoilage-associated Pseudomonas species.</title>
        <authorList>
            <person name="Stanborough T."/>
            <person name="Fegan N."/>
            <person name="Powell S.M."/>
            <person name="Singh T."/>
            <person name="Tamplin M.L."/>
            <person name="Chandry P.S."/>
        </authorList>
    </citation>
    <scope>NUCLEOTIDE SEQUENCE [LARGE SCALE GENOMIC DNA]</scope>
    <source>
        <strain evidence="1 2">F1820</strain>
    </source>
</reference>
<dbReference type="AlphaFoldDB" id="A0A266LQI4"/>
<accession>A0A266LQI4</accession>
<organism evidence="1 2">
    <name type="scientific">Pseudomonas fragi</name>
    <dbReference type="NCBI Taxonomy" id="296"/>
    <lineage>
        <taxon>Bacteria</taxon>
        <taxon>Pseudomonadati</taxon>
        <taxon>Pseudomonadota</taxon>
        <taxon>Gammaproteobacteria</taxon>
        <taxon>Pseudomonadales</taxon>
        <taxon>Pseudomonadaceae</taxon>
        <taxon>Pseudomonas</taxon>
    </lineage>
</organism>
<sequence length="89" mass="9796">MREGIHEDALRAMLEGGAVREVLVSRHGEKWGLGIRLGGAGSRWLPIRSRREALRTWASLTAVGRFAEAQGVKGFMVNQSSIRAARARL</sequence>
<dbReference type="EMBL" id="NQKL01000024">
    <property type="protein sequence ID" value="OZY39692.1"/>
    <property type="molecule type" value="Genomic_DNA"/>
</dbReference>
<protein>
    <submittedName>
        <fullName evidence="1">Uncharacterized protein</fullName>
    </submittedName>
</protein>
<name>A0A266LQI4_PSEFR</name>
<comment type="caution">
    <text evidence="1">The sequence shown here is derived from an EMBL/GenBank/DDBJ whole genome shotgun (WGS) entry which is preliminary data.</text>
</comment>
<gene>
    <name evidence="1" type="ORF">CJF43_21770</name>
</gene>
<dbReference type="Proteomes" id="UP000216113">
    <property type="component" value="Unassembled WGS sequence"/>
</dbReference>
<proteinExistence type="predicted"/>